<sequence length="322" mass="36258">MGAGSSHDAASESQQTGGEPSHTRPQYNEETSTDAKQGEAKLKTVEKAPEAKPLVIRQEKAADVKPLHDAKAKTVKEVKLPHNCEAILRDADSPVDRSSVDKLYDQLSTGVFLNQKRKKYWVEKKCYSNCFMLFAKDLSITWGGDARYWKWPSICESGFHAVASLICIMRISSTYSNSCQLHFQEISFSSSPNHQFSYDSDVTVDVAELLDVCWLEIYGKFNTKMLSPGILYEVVFVIKLKDPAYGWGVPVNVSLVLPNGYKQERKEKLQTKPREQWIEVPVGEFITSPENVGEIQFGMHEYDGGEWKRGLVIKGIAIRPKT</sequence>
<gene>
    <name evidence="2" type="ORF">H0E87_022011</name>
</gene>
<name>A0A8T2XIY1_POPDE</name>
<dbReference type="PANTHER" id="PTHR48478">
    <property type="entry name" value="LECTIN-LIKE"/>
    <property type="match status" value="1"/>
</dbReference>
<accession>A0A8T2XIY1</accession>
<dbReference type="InterPro" id="IPR025886">
    <property type="entry name" value="PP2-like"/>
</dbReference>
<protein>
    <submittedName>
        <fullName evidence="2">Uncharacterized protein</fullName>
    </submittedName>
</protein>
<organism evidence="2 3">
    <name type="scientific">Populus deltoides</name>
    <name type="common">Eastern poplar</name>
    <name type="synonym">Eastern cottonwood</name>
    <dbReference type="NCBI Taxonomy" id="3696"/>
    <lineage>
        <taxon>Eukaryota</taxon>
        <taxon>Viridiplantae</taxon>
        <taxon>Streptophyta</taxon>
        <taxon>Embryophyta</taxon>
        <taxon>Tracheophyta</taxon>
        <taxon>Spermatophyta</taxon>
        <taxon>Magnoliopsida</taxon>
        <taxon>eudicotyledons</taxon>
        <taxon>Gunneridae</taxon>
        <taxon>Pentapetalae</taxon>
        <taxon>rosids</taxon>
        <taxon>fabids</taxon>
        <taxon>Malpighiales</taxon>
        <taxon>Salicaceae</taxon>
        <taxon>Saliceae</taxon>
        <taxon>Populus</taxon>
    </lineage>
</organism>
<dbReference type="PANTHER" id="PTHR48478:SF1">
    <property type="entry name" value="LECTIN-LIKE"/>
    <property type="match status" value="1"/>
</dbReference>
<dbReference type="InterPro" id="IPR052147">
    <property type="entry name" value="PP2-like/Lectin"/>
</dbReference>
<keyword evidence="3" id="KW-1185">Reference proteome</keyword>
<evidence type="ECO:0000256" key="1">
    <source>
        <dbReference type="SAM" id="MobiDB-lite"/>
    </source>
</evidence>
<dbReference type="Proteomes" id="UP000807159">
    <property type="component" value="Chromosome 12"/>
</dbReference>
<feature type="compositionally biased region" description="Basic and acidic residues" evidence="1">
    <location>
        <begin position="36"/>
        <end position="50"/>
    </location>
</feature>
<dbReference type="Pfam" id="PF14299">
    <property type="entry name" value="PP2"/>
    <property type="match status" value="2"/>
</dbReference>
<reference evidence="2" key="1">
    <citation type="journal article" date="2021" name="J. Hered.">
        <title>Genome Assembly of Salicaceae Populus deltoides (Eastern Cottonwood) I-69 Based on Nanopore Sequencing and Hi-C Technologies.</title>
        <authorList>
            <person name="Bai S."/>
            <person name="Wu H."/>
            <person name="Zhang J."/>
            <person name="Pan Z."/>
            <person name="Zhao W."/>
            <person name="Li Z."/>
            <person name="Tong C."/>
        </authorList>
    </citation>
    <scope>NUCLEOTIDE SEQUENCE</scope>
    <source>
        <tissue evidence="2">Leaf</tissue>
    </source>
</reference>
<dbReference type="AlphaFoldDB" id="A0A8T2XIY1"/>
<proteinExistence type="predicted"/>
<evidence type="ECO:0000313" key="2">
    <source>
        <dbReference type="EMBL" id="KAH8492634.1"/>
    </source>
</evidence>
<dbReference type="EMBL" id="JACEGQ020000012">
    <property type="protein sequence ID" value="KAH8492634.1"/>
    <property type="molecule type" value="Genomic_DNA"/>
</dbReference>
<feature type="compositionally biased region" description="Polar residues" evidence="1">
    <location>
        <begin position="11"/>
        <end position="30"/>
    </location>
</feature>
<evidence type="ECO:0000313" key="3">
    <source>
        <dbReference type="Proteomes" id="UP000807159"/>
    </source>
</evidence>
<dbReference type="GO" id="GO:0030246">
    <property type="term" value="F:carbohydrate binding"/>
    <property type="evidence" value="ECO:0007669"/>
    <property type="project" value="InterPro"/>
</dbReference>
<feature type="region of interest" description="Disordered" evidence="1">
    <location>
        <begin position="1"/>
        <end position="52"/>
    </location>
</feature>
<comment type="caution">
    <text evidence="2">The sequence shown here is derived from an EMBL/GenBank/DDBJ whole genome shotgun (WGS) entry which is preliminary data.</text>
</comment>